<protein>
    <submittedName>
        <fullName evidence="2">Uncharacterized protein</fullName>
    </submittedName>
</protein>
<organism evidence="2">
    <name type="scientific">Arion vulgaris</name>
    <dbReference type="NCBI Taxonomy" id="1028688"/>
    <lineage>
        <taxon>Eukaryota</taxon>
        <taxon>Metazoa</taxon>
        <taxon>Spiralia</taxon>
        <taxon>Lophotrochozoa</taxon>
        <taxon>Mollusca</taxon>
        <taxon>Gastropoda</taxon>
        <taxon>Heterobranchia</taxon>
        <taxon>Euthyneura</taxon>
        <taxon>Panpulmonata</taxon>
        <taxon>Eupulmonata</taxon>
        <taxon>Stylommatophora</taxon>
        <taxon>Helicina</taxon>
        <taxon>Arionoidea</taxon>
        <taxon>Arionidae</taxon>
        <taxon>Arion</taxon>
    </lineage>
</organism>
<evidence type="ECO:0000313" key="2">
    <source>
        <dbReference type="EMBL" id="CEK49351.1"/>
    </source>
</evidence>
<accession>A0A0B6Y0N0</accession>
<dbReference type="EMBL" id="HACG01002486">
    <property type="protein sequence ID" value="CEK49351.1"/>
    <property type="molecule type" value="Transcribed_RNA"/>
</dbReference>
<name>A0A0B6Y0N0_9EUPU</name>
<reference evidence="2" key="1">
    <citation type="submission" date="2014-12" db="EMBL/GenBank/DDBJ databases">
        <title>Insight into the proteome of Arion vulgaris.</title>
        <authorList>
            <person name="Aradska J."/>
            <person name="Bulat T."/>
            <person name="Smidak R."/>
            <person name="Sarate P."/>
            <person name="Gangsoo J."/>
            <person name="Sialana F."/>
            <person name="Bilban M."/>
            <person name="Lubec G."/>
        </authorList>
    </citation>
    <scope>NUCLEOTIDE SEQUENCE</scope>
    <source>
        <tissue evidence="2">Skin</tissue>
    </source>
</reference>
<sequence>NEELKESIESKETKLLKSVSTLRKQKKISKEKEEEAEKMAQIFEKTINDFVDSEALEVEYRENQEIAREREMLVAESKADEMEERLTKIREMARTFGKKRKTVEDLEEQLDEVERYIRGSVKRKRRSPNENENSEDKVESFVPKRRIAKSFPKLNRWFYEEEDL</sequence>
<proteinExistence type="predicted"/>
<dbReference type="AlphaFoldDB" id="A0A0B6Y0N0"/>
<feature type="non-terminal residue" evidence="2">
    <location>
        <position position="1"/>
    </location>
</feature>
<evidence type="ECO:0000256" key="1">
    <source>
        <dbReference type="SAM" id="MobiDB-lite"/>
    </source>
</evidence>
<gene>
    <name evidence="2" type="primary">ORF7423</name>
</gene>
<feature type="region of interest" description="Disordered" evidence="1">
    <location>
        <begin position="121"/>
        <end position="141"/>
    </location>
</feature>